<evidence type="ECO:0000256" key="3">
    <source>
        <dbReference type="SAM" id="MobiDB-lite"/>
    </source>
</evidence>
<dbReference type="Gene3D" id="3.30.2410.10">
    <property type="entry name" value="Hect, E3 ligase catalytic domain"/>
    <property type="match status" value="1"/>
</dbReference>
<dbReference type="GO" id="GO:0005737">
    <property type="term" value="C:cytoplasm"/>
    <property type="evidence" value="ECO:0007669"/>
    <property type="project" value="TreeGrafter"/>
</dbReference>
<gene>
    <name evidence="7" type="ORF">TrCOL_g812</name>
</gene>
<dbReference type="PROSITE" id="PS50188">
    <property type="entry name" value="B302_SPRY"/>
    <property type="match status" value="3"/>
</dbReference>
<dbReference type="SMART" id="SM00165">
    <property type="entry name" value="UBA"/>
    <property type="match status" value="2"/>
</dbReference>
<feature type="domain" description="B30.2/SPRY" evidence="5">
    <location>
        <begin position="2889"/>
        <end position="3109"/>
    </location>
</feature>
<feature type="compositionally biased region" description="Acidic residues" evidence="3">
    <location>
        <begin position="1626"/>
        <end position="1662"/>
    </location>
</feature>
<feature type="compositionally biased region" description="Low complexity" evidence="3">
    <location>
        <begin position="2576"/>
        <end position="2587"/>
    </location>
</feature>
<feature type="compositionally biased region" description="Acidic residues" evidence="3">
    <location>
        <begin position="1770"/>
        <end position="1786"/>
    </location>
</feature>
<evidence type="ECO:0000256" key="2">
    <source>
        <dbReference type="PROSITE-ProRule" id="PRU00104"/>
    </source>
</evidence>
<dbReference type="PANTHER" id="PTHR46654:SF1">
    <property type="entry name" value="E3 UBIQUITIN-PROTEIN LIGASE HECTD3"/>
    <property type="match status" value="1"/>
</dbReference>
<dbReference type="PROSITE" id="PS50237">
    <property type="entry name" value="HECT"/>
    <property type="match status" value="1"/>
</dbReference>
<organism evidence="7 8">
    <name type="scientific">Triparma columacea</name>
    <dbReference type="NCBI Taxonomy" id="722753"/>
    <lineage>
        <taxon>Eukaryota</taxon>
        <taxon>Sar</taxon>
        <taxon>Stramenopiles</taxon>
        <taxon>Ochrophyta</taxon>
        <taxon>Bolidophyceae</taxon>
        <taxon>Parmales</taxon>
        <taxon>Triparmaceae</taxon>
        <taxon>Triparma</taxon>
    </lineage>
</organism>
<dbReference type="InterPro" id="IPR042469">
    <property type="entry name" value="HECTD3"/>
</dbReference>
<dbReference type="InterPro" id="IPR009060">
    <property type="entry name" value="UBA-like_sf"/>
</dbReference>
<evidence type="ECO:0000259" key="4">
    <source>
        <dbReference type="PROSITE" id="PS50030"/>
    </source>
</evidence>
<feature type="compositionally biased region" description="Acidic residues" evidence="3">
    <location>
        <begin position="2599"/>
        <end position="2613"/>
    </location>
</feature>
<dbReference type="Proteomes" id="UP001165065">
    <property type="component" value="Unassembled WGS sequence"/>
</dbReference>
<sequence>MGSSQSPSQSSNKNSSAEDLPPVEDSESVNETPSLSLHPITPSGLLSTTLTLFDEWERPEWDVRELLMKFPGFVREGLLDAPAHVKVQDQRSESQTPAAAASPAGGEEDDSEDEEEKMLREALALSLSDTKPPPEPSSPTTPGPPSPAPPASVPKMVVLNVVVKMLQSMPATKADDKVVSSILKAGSKVMLDIDRLAPPPAAADSSAGNYDAPTEPEPDPAASSAPVKTSRPSSPTSSVDSADEDYTDTLTRKGFVRKAKAREEALMMEEKRRKGDMKEIIRNASIEAMRRGACVGLDDVKTLEDANLASNNHAILYVLRGLDVWFDLDTLKQAILQEEDSLLHVAVSSYGGERWRSLPREVFDVLTSYILSKRSVPAPTPFISTVTAVLNDIVVPSLFLSPSSSGGQRLQFTKHAPSIEVIDASRAKQKAGKTWGSVQTNRRIKPKEVYCFSVQIVLSPKSHTFLGVTTDMANLKTYVGGDKEGWGVIGTKAVWFGREKRRSYGEGWGTGDRVDVKVDREKREMSFVVTAKDGSVKDYGAAFKDLPVDGDLIPTIGMYQKDDEVNILVSNGGGEGIDEWLRNVKSCSVVSDHAGKVIPAPSNPVWWREMVVNGLLVVIWKYGGDFEDGLRMKVLQSLVDLGKLEVPDAGFSGIWEMERSMDSPVSSLLRSRELTAPPSPVKETFTVNVSDGVIGPDGDKILSGFVEPDNFGHFCRFKTLAGHLWEGVVCGGVFDGKVAVDGVDWKAKGRAQAKPSFPTQLLVAKAFVEVAKGVGRGWTAGESDALPQIAENGMIAWEGGGEFQELAFPNSDRPCEDPRPGEPISASEDLDLLSKVGGESMMARMQPELFPDARRLLTSSFLRHLPSDLKEQDKLAVFKCAKLAMEELCRARMSPSKSNSSPKVKEGVRKACTDTESIANFLNTLYPNATNELEDLTSLVKNYVESIRTERDGIYFETLTSKMRLATANYTSHGLFLLTFQAALNNFDQDGKRTLLAGLSGIRVDFGSDEESAPNGINYFARRIVGTIKENIFTTLSNLPSTDSLIKLRGFEGKRGRGWELFVSSLALNSVVEDLRKLVDTDKIEDWRKLKEAGYKALSVSVFKKEGSNWDPEARAKGLEVLWNELKASLDLCTDEQQASEKQSQTSSLNLFGFQLPHVLPMRPPAAQRELLCNLLEVVEKFLREGIGFATFGDFTVWERCINLGLGISCVAHLLRSMIGGDAMESPPVASITESLLNSITMVAGDSKFSTETRISAVSLFRLCAMASPINSYIESNVDKAGVLYCLSGIPAGMVSGAHAVYSSPSLERDKVGIVLKWSSQKSGKVTGKGRDLEIEGRGVKIGTEKSGRCFILQEVGIRLSDEFIPRLLSGPVHNLSSLKARLYFHALSEKHKNVVKGVITEGDEGKIEEDNGSIRFRIHQFCNVVKGITSDSRTEAGKRILTVSRKGVVKADVTSEVCGSEIEELVKRVRAAVTLGCGSGENFDALLSIASLELANSDEMSIYEKSGSKQQHTNELDVGLVELGEIEGNYWRAREEWERKKAALAIHREEMKESDILQVEKEKEKEKEKEENTEVSELLPPPPPPTQTNSRAEDDGRELATPSPRDLVTPPPMNADQGPPRLLGEDEEDDEKDEDDEDNDEDGDEDEDEDDDDEEEEDEDAREGMRGEVDEEDESGSEHDEDNEDVVDNSESQESLAFQQMLEMGFPPEWCSLALRRAGGSVEAAIHFCFERSGEMDALLEEERERERRKEQKEEDAKKVTGTGAGEGGDNDDDHDGEESEEDTIDAESLKTLLKMGYPDRWIDEALGGQGKVGVKSALSYITKNMERLSAQDCVLGNEEKKPASSMDTTKAPSGVDVAWSGIPCPLRKISGGSRINKRTMEITGVPAGGFASVGTSGSLITSGKWYYEVVLQTSGCMQIGWADACYNANSDRGDGCGDGIGSWAFDGWRCYRWHKFPVPWGSKWRKGDVIGVGVDMDEKTVSFWRNGMGEECGCGLAFSSDGFKPCGGVRMCLSFNRKEKCKIVLGGEHLQSNGGMKYLPEGYQPLGDFLFKTHSDSLDFSGSEVGNELFSHQHRYNGADASVHLGGTGIGRRSSEGERWVDREESPLKVIEEDEERARFKFGLAGYKLCVLYARRGTLEMLRKHRDVVVNNGNVKDVFRLVKTLCSDGITGEAGAMALSAECLGLGCSGFNSGGREFCGVLFLNEASEEFQEEATSKDLSLGKAAEFAFSFGGFQCLPFLKQSLMKVCGAVDGFKDECIREVEKTVANISKSKARVEVEDEIDEDEDESQPDNFSSSPLDPTRNSIGVGIGGGDIRFVSWLSGLLLSTFRGSSGDGGDRDVRQQLFKAWASGLLSPSMPFRMISANHCSILLREGASLSSVKEPKVLAYFERLKEITVRRIWAERAAAPVYSKYLQALVELLLATGTDSEGGVGVATLDNTVPSQLPRPYLGLDDHVVTDDWVTFQGKMVIGEVEALKAYSAKKFAIRALMDGGEGPPFLDVGMTVMRGPDWKDSVYGEEDGWEVKLEETEKENENENEREMEREMEEEKSHRGSEQQDESHDYAEECDDDASALSANSSQATSPQPHQQHNTNPSDDDATAENENEDDGSLSLATDAVSLATDAATVETGGDDNTIASINTEQSEEDVRAAEAAAVEAAEDRERERKERKKRKRKKAKDKRRRGGRRTGLTAKSIVDLPALPLGTVLKIVDYGGVKGGGRLVRWEKTGEERVYRWGIGGCFDLCHVEVNKEKTKAELRFATPDSNEAAAARSGFGTKELECGVIMKIKATDEAGAKWFGIMDVPHFGCGILVTGERQENRMTITEERLLFGTGAVGWTQRFGQATYVPGSQHEFTIIDATPDLKGATLTASTTFRSPILRSSAGGELCVEHKWKLRAVRGAASVLQFDPQCCASSIQVSSDRNSVWGSSSECRGLVYGNVGFTTGQHYFEVKVETGEPGNVYIGVSEKPNDDNNKYQRWTGMGFVNFRATSQAGAERIYGAHFHPGDTVGVLLDCDAGRLSYFLDGLKYGEHSLQDLGCAFEAISPYGYAGDGLGGGGLGMGAPNGSEGRRGMIGAKNVLKPLYPVIGLRALGDRVTLNNKYIGTVGTQVHPLDTIADVIRGCDILQRWKDGLEMPAWFAKLSFEQFQTWKNKRSSDVLTRGNITLKISREPVDVIEACMNSGMRYILLPGDIIRVKRSGGRPLELREEAEILGAHGGNLYYRLVSQKGEGGSLVEGGGRAWMLGACDCIEDGLEVLKRVDDRCLDIVLPLSKDFSGGRMKVVYEPGAVVRTDVEIDLDSSKNIGSLEAHKEYEYSERRVNSCGIMRYKVKIPEKGEGVGGDMEREGWCSGRIRGSGDDLIVQEVGKREGENTTDVAMRIALQLQGIMRGESQMTMERDFALEGGEEKWELLVEMINEIMAECGSDELAFDALSSSVAYGVGVGDGGDSDALMNQIARKHLEGLKMGVRDIMIEIAKVLTLNKIVARGLPLICLRCSQEASALFGGLNGSGGGSVRVGDDWIVGGCAGDLIVRTKTILTTSTKRTYFNVILQSTITPTAPSHDEYEIPREIKTIKVNRITRSKPVVAQMYGEMKSWSSAAFRRCYIARGSGGQARFFKIKLVGEGADDHGGPMRALYDDVVEELLGEGVGGDSEWNMFQPTSNNLGGIGDGQELYMLKRKAKNGGSGDLGGLGEVERGLRREVDGRRGGKGGGKAFVGKLFGSAVRLKIPLNLRLGECSFWGLLVKRGSEKLSAEELEGILGEVDYLGLKQVKEGVRSPDDVLGGLAELELKELKDGMGGVVPVELFPLFSAGELKSVFCGGGEINVGLLKECTEYEGWRENDKVVSWLWEILAEMTNEERRAFLKFVWARTSLPARREDFDQPFKLQKKEGGGGAGEGGSGGDSYLVTSSTCFFSLMVPEYSSKEIFREKLLYAIESSPTLDADFVTSASELSAGYGGL</sequence>
<feature type="region of interest" description="Disordered" evidence="3">
    <location>
        <begin position="199"/>
        <end position="246"/>
    </location>
</feature>
<feature type="region of interest" description="Disordered" evidence="3">
    <location>
        <begin position="1556"/>
        <end position="1702"/>
    </location>
</feature>
<feature type="compositionally biased region" description="Basic residues" evidence="3">
    <location>
        <begin position="2671"/>
        <end position="2690"/>
    </location>
</feature>
<feature type="domain" description="UBA" evidence="4">
    <location>
        <begin position="1785"/>
        <end position="1826"/>
    </location>
</feature>
<evidence type="ECO:0000259" key="5">
    <source>
        <dbReference type="PROSITE" id="PS50188"/>
    </source>
</evidence>
<proteinExistence type="predicted"/>
<dbReference type="InterPro" id="IPR003877">
    <property type="entry name" value="SPRY_dom"/>
</dbReference>
<feature type="compositionally biased region" description="Low complexity" evidence="3">
    <location>
        <begin position="220"/>
        <end position="238"/>
    </location>
</feature>
<dbReference type="Pfam" id="PF00622">
    <property type="entry name" value="SPRY"/>
    <property type="match status" value="3"/>
</dbReference>
<feature type="region of interest" description="Disordered" evidence="3">
    <location>
        <begin position="1"/>
        <end position="44"/>
    </location>
</feature>
<feature type="compositionally biased region" description="Pro residues" evidence="3">
    <location>
        <begin position="131"/>
        <end position="152"/>
    </location>
</feature>
<dbReference type="PANTHER" id="PTHR46654">
    <property type="entry name" value="E3 UBIQUITIN-PROTEIN LIGASE HECTD3"/>
    <property type="match status" value="1"/>
</dbReference>
<feature type="domain" description="B30.2/SPRY" evidence="5">
    <location>
        <begin position="1830"/>
        <end position="2032"/>
    </location>
</feature>
<feature type="region of interest" description="Disordered" evidence="3">
    <location>
        <begin position="1742"/>
        <end position="1786"/>
    </location>
</feature>
<feature type="compositionally biased region" description="Acidic residues" evidence="3">
    <location>
        <begin position="2281"/>
        <end position="2293"/>
    </location>
</feature>
<keyword evidence="8" id="KW-1185">Reference proteome</keyword>
<evidence type="ECO:0008006" key="9">
    <source>
        <dbReference type="Google" id="ProtNLM"/>
    </source>
</evidence>
<name>A0A9W7GAU2_9STRA</name>
<dbReference type="SUPFAM" id="SSF46934">
    <property type="entry name" value="UBA-like"/>
    <property type="match status" value="1"/>
</dbReference>
<feature type="region of interest" description="Disordered" evidence="3">
    <location>
        <begin position="2629"/>
        <end position="2692"/>
    </location>
</feature>
<protein>
    <recommendedName>
        <fullName evidence="9">HECT-type E3 ubiquitin transferase</fullName>
    </recommendedName>
</protein>
<evidence type="ECO:0000259" key="6">
    <source>
        <dbReference type="PROSITE" id="PS50237"/>
    </source>
</evidence>
<evidence type="ECO:0000256" key="1">
    <source>
        <dbReference type="ARBA" id="ARBA00022786"/>
    </source>
</evidence>
<dbReference type="InterPro" id="IPR035983">
    <property type="entry name" value="Hect_E3_ubiquitin_ligase"/>
</dbReference>
<dbReference type="SUPFAM" id="SSF56204">
    <property type="entry name" value="Hect, E3 ligase catalytic domain"/>
    <property type="match status" value="1"/>
</dbReference>
<accession>A0A9W7GAU2</accession>
<keyword evidence="1 2" id="KW-0833">Ubl conjugation pathway</keyword>
<dbReference type="Gene3D" id="1.10.8.10">
    <property type="entry name" value="DNA helicase RuvA subunit, C-terminal domain"/>
    <property type="match status" value="1"/>
</dbReference>
<feature type="compositionally biased region" description="Acidic residues" evidence="3">
    <location>
        <begin position="106"/>
        <end position="116"/>
    </location>
</feature>
<reference evidence="8" key="1">
    <citation type="journal article" date="2023" name="Commun. Biol.">
        <title>Genome analysis of Parmales, the sister group of diatoms, reveals the evolutionary specialization of diatoms from phago-mixotrophs to photoautotrophs.</title>
        <authorList>
            <person name="Ban H."/>
            <person name="Sato S."/>
            <person name="Yoshikawa S."/>
            <person name="Yamada K."/>
            <person name="Nakamura Y."/>
            <person name="Ichinomiya M."/>
            <person name="Sato N."/>
            <person name="Blanc-Mathieu R."/>
            <person name="Endo H."/>
            <person name="Kuwata A."/>
            <person name="Ogata H."/>
        </authorList>
    </citation>
    <scope>NUCLEOTIDE SEQUENCE [LARGE SCALE GENOMIC DNA]</scope>
</reference>
<feature type="compositionally biased region" description="Basic and acidic residues" evidence="3">
    <location>
        <begin position="2526"/>
        <end position="2568"/>
    </location>
</feature>
<dbReference type="InterPro" id="IPR015940">
    <property type="entry name" value="UBA"/>
</dbReference>
<dbReference type="InterPro" id="IPR043136">
    <property type="entry name" value="B30.2/SPRY_sf"/>
</dbReference>
<dbReference type="InterPro" id="IPR001870">
    <property type="entry name" value="B30.2/SPRY"/>
</dbReference>
<feature type="compositionally biased region" description="Low complexity" evidence="3">
    <location>
        <begin position="1"/>
        <end position="15"/>
    </location>
</feature>
<dbReference type="SMART" id="SM00119">
    <property type="entry name" value="HECTc"/>
    <property type="match status" value="1"/>
</dbReference>
<feature type="region of interest" description="Disordered" evidence="3">
    <location>
        <begin position="86"/>
        <end position="152"/>
    </location>
</feature>
<comment type="caution">
    <text evidence="7">The sequence shown here is derived from an EMBL/GenBank/DDBJ whole genome shotgun (WGS) entry which is preliminary data.</text>
</comment>
<dbReference type="Pfam" id="PF00632">
    <property type="entry name" value="HECT"/>
    <property type="match status" value="1"/>
</dbReference>
<evidence type="ECO:0000313" key="7">
    <source>
        <dbReference type="EMBL" id="GMI38264.1"/>
    </source>
</evidence>
<dbReference type="GO" id="GO:0004842">
    <property type="term" value="F:ubiquitin-protein transferase activity"/>
    <property type="evidence" value="ECO:0007669"/>
    <property type="project" value="InterPro"/>
</dbReference>
<dbReference type="PROSITE" id="PS50030">
    <property type="entry name" value="UBA"/>
    <property type="match status" value="2"/>
</dbReference>
<feature type="compositionally biased region" description="Polar residues" evidence="3">
    <location>
        <begin position="2588"/>
        <end position="2598"/>
    </location>
</feature>
<feature type="domain" description="B30.2/SPRY" evidence="5">
    <location>
        <begin position="378"/>
        <end position="574"/>
    </location>
</feature>
<evidence type="ECO:0000313" key="8">
    <source>
        <dbReference type="Proteomes" id="UP001165065"/>
    </source>
</evidence>
<dbReference type="InterPro" id="IPR000569">
    <property type="entry name" value="HECT_dom"/>
</dbReference>
<dbReference type="InterPro" id="IPR013320">
    <property type="entry name" value="ConA-like_dom_sf"/>
</dbReference>
<feature type="region of interest" description="Disordered" evidence="3">
    <location>
        <begin position="2516"/>
        <end position="2614"/>
    </location>
</feature>
<feature type="region of interest" description="Disordered" evidence="3">
    <location>
        <begin position="2280"/>
        <end position="2307"/>
    </location>
</feature>
<dbReference type="Gene3D" id="2.60.120.920">
    <property type="match status" value="3"/>
</dbReference>
<feature type="domain" description="HECT" evidence="6">
    <location>
        <begin position="3792"/>
        <end position="3953"/>
    </location>
</feature>
<dbReference type="SUPFAM" id="SSF49899">
    <property type="entry name" value="Concanavalin A-like lectins/glucanases"/>
    <property type="match status" value="3"/>
</dbReference>
<dbReference type="EMBL" id="BRYA01001055">
    <property type="protein sequence ID" value="GMI38264.1"/>
    <property type="molecule type" value="Genomic_DNA"/>
</dbReference>
<feature type="compositionally biased region" description="Polar residues" evidence="3">
    <location>
        <begin position="2294"/>
        <end position="2307"/>
    </location>
</feature>
<feature type="compositionally biased region" description="Acidic residues" evidence="3">
    <location>
        <begin position="1670"/>
        <end position="1689"/>
    </location>
</feature>
<dbReference type="OrthoDB" id="239701at2759"/>
<feature type="compositionally biased region" description="Basic and acidic residues" evidence="3">
    <location>
        <begin position="1742"/>
        <end position="1760"/>
    </location>
</feature>
<dbReference type="SMART" id="SM00449">
    <property type="entry name" value="SPRY"/>
    <property type="match status" value="3"/>
</dbReference>
<feature type="compositionally biased region" description="Basic and acidic residues" evidence="3">
    <location>
        <begin position="1556"/>
        <end position="1573"/>
    </location>
</feature>
<dbReference type="CDD" id="cd11709">
    <property type="entry name" value="SPRY"/>
    <property type="match status" value="2"/>
</dbReference>
<feature type="domain" description="UBA" evidence="4">
    <location>
        <begin position="1692"/>
        <end position="1733"/>
    </location>
</feature>
<feature type="active site" description="Glycyl thioester intermediate" evidence="2">
    <location>
        <position position="3917"/>
    </location>
</feature>